<protein>
    <submittedName>
        <fullName evidence="3">Acyl-CoA dehydrogenase</fullName>
    </submittedName>
</protein>
<sequence>MKECGLVESFATVQPPTANSDSVGVRGVPPTPATPGDRRKLGESFAALTLEKEKQKSNHQAPESSAPHLPAFTIPSDPSSHPIKDKMNSFLANSLRLASRQATFTTSLRAASRTQRRALSLSSITDPKTGLTEDELQYATLAKDFADKEFSPKMLEWDEKEAFPVDSLKKAAEMGFGAIYCSEEFGGTGLGRMDASLIFENLSTGCVSTTAYLSIHKCVDN</sequence>
<dbReference type="EMBL" id="KZ994514">
    <property type="protein sequence ID" value="RKO92743.1"/>
    <property type="molecule type" value="Genomic_DNA"/>
</dbReference>
<keyword evidence="4" id="KW-1185">Reference proteome</keyword>
<dbReference type="AlphaFoldDB" id="A0A4P9WL21"/>
<dbReference type="GO" id="GO:0005739">
    <property type="term" value="C:mitochondrion"/>
    <property type="evidence" value="ECO:0007669"/>
    <property type="project" value="TreeGrafter"/>
</dbReference>
<evidence type="ECO:0000259" key="2">
    <source>
        <dbReference type="Pfam" id="PF02771"/>
    </source>
</evidence>
<dbReference type="PANTHER" id="PTHR43831:SF1">
    <property type="entry name" value="ISOBUTYRYL-COA DEHYDROGENASE, MITOCHONDRIAL"/>
    <property type="match status" value="1"/>
</dbReference>
<dbReference type="InterPro" id="IPR037069">
    <property type="entry name" value="AcylCoA_DH/ox_N_sf"/>
</dbReference>
<feature type="region of interest" description="Disordered" evidence="1">
    <location>
        <begin position="1"/>
        <end position="71"/>
    </location>
</feature>
<name>A0A4P9WL21_9FUNG</name>
<evidence type="ECO:0000313" key="4">
    <source>
        <dbReference type="Proteomes" id="UP000269721"/>
    </source>
</evidence>
<dbReference type="InterPro" id="IPR052547">
    <property type="entry name" value="Mito_Isobutyryl-CoADH"/>
</dbReference>
<proteinExistence type="predicted"/>
<gene>
    <name evidence="3" type="ORF">BDK51DRAFT_38634</name>
</gene>
<feature type="compositionally biased region" description="Polar residues" evidence="1">
    <location>
        <begin position="11"/>
        <end position="22"/>
    </location>
</feature>
<evidence type="ECO:0000313" key="3">
    <source>
        <dbReference type="EMBL" id="RKO92743.1"/>
    </source>
</evidence>
<dbReference type="OrthoDB" id="2155320at2759"/>
<dbReference type="GO" id="GO:0016627">
    <property type="term" value="F:oxidoreductase activity, acting on the CH-CH group of donors"/>
    <property type="evidence" value="ECO:0007669"/>
    <property type="project" value="InterPro"/>
</dbReference>
<dbReference type="InterPro" id="IPR013786">
    <property type="entry name" value="AcylCoA_DH/ox_N"/>
</dbReference>
<accession>A0A4P9WL21</accession>
<dbReference type="Pfam" id="PF02771">
    <property type="entry name" value="Acyl-CoA_dh_N"/>
    <property type="match status" value="1"/>
</dbReference>
<dbReference type="InterPro" id="IPR009100">
    <property type="entry name" value="AcylCoA_DH/oxidase_NM_dom_sf"/>
</dbReference>
<evidence type="ECO:0000256" key="1">
    <source>
        <dbReference type="SAM" id="MobiDB-lite"/>
    </source>
</evidence>
<feature type="domain" description="Acyl-CoA dehydrogenase/oxidase N-terminal" evidence="2">
    <location>
        <begin position="132"/>
        <end position="217"/>
    </location>
</feature>
<dbReference type="SUPFAM" id="SSF56645">
    <property type="entry name" value="Acyl-CoA dehydrogenase NM domain-like"/>
    <property type="match status" value="1"/>
</dbReference>
<organism evidence="3 4">
    <name type="scientific">Blyttiomyces helicus</name>
    <dbReference type="NCBI Taxonomy" id="388810"/>
    <lineage>
        <taxon>Eukaryota</taxon>
        <taxon>Fungi</taxon>
        <taxon>Fungi incertae sedis</taxon>
        <taxon>Chytridiomycota</taxon>
        <taxon>Chytridiomycota incertae sedis</taxon>
        <taxon>Chytridiomycetes</taxon>
        <taxon>Chytridiomycetes incertae sedis</taxon>
        <taxon>Blyttiomyces</taxon>
    </lineage>
</organism>
<reference evidence="4" key="1">
    <citation type="journal article" date="2018" name="Nat. Microbiol.">
        <title>Leveraging single-cell genomics to expand the fungal tree of life.</title>
        <authorList>
            <person name="Ahrendt S.R."/>
            <person name="Quandt C.A."/>
            <person name="Ciobanu D."/>
            <person name="Clum A."/>
            <person name="Salamov A."/>
            <person name="Andreopoulos B."/>
            <person name="Cheng J.F."/>
            <person name="Woyke T."/>
            <person name="Pelin A."/>
            <person name="Henrissat B."/>
            <person name="Reynolds N.K."/>
            <person name="Benny G.L."/>
            <person name="Smith M.E."/>
            <person name="James T.Y."/>
            <person name="Grigoriev I.V."/>
        </authorList>
    </citation>
    <scope>NUCLEOTIDE SEQUENCE [LARGE SCALE GENOMIC DNA]</scope>
</reference>
<dbReference type="Gene3D" id="1.10.540.10">
    <property type="entry name" value="Acyl-CoA dehydrogenase/oxidase, N-terminal domain"/>
    <property type="match status" value="1"/>
</dbReference>
<dbReference type="GO" id="GO:0050660">
    <property type="term" value="F:flavin adenine dinucleotide binding"/>
    <property type="evidence" value="ECO:0007669"/>
    <property type="project" value="InterPro"/>
</dbReference>
<dbReference type="Proteomes" id="UP000269721">
    <property type="component" value="Unassembled WGS sequence"/>
</dbReference>
<dbReference type="PANTHER" id="PTHR43831">
    <property type="entry name" value="ISOBUTYRYL-COA DEHYDROGENASE"/>
    <property type="match status" value="1"/>
</dbReference>